<reference evidence="1" key="3">
    <citation type="submission" date="2022-06" db="EMBL/GenBank/DDBJ databases">
        <title>Resources to Facilitate Use of the Altered Schaedler Flora (ASF) Mouse Model to Study Microbiome Function.</title>
        <authorList>
            <person name="Proctor A."/>
            <person name="Parvinroo S."/>
            <person name="Richie T."/>
            <person name="Jia X."/>
            <person name="Lee S.T.M."/>
            <person name="Karp P.D."/>
            <person name="Paley S."/>
            <person name="Kostic A.D."/>
            <person name="Pierre J.F."/>
            <person name="Wannemuehler M.J."/>
            <person name="Phillips G.J."/>
        </authorList>
    </citation>
    <scope>NUCLEOTIDE SEQUENCE</scope>
    <source>
        <strain evidence="1">ASF457</strain>
    </source>
</reference>
<gene>
    <name evidence="1" type="ORF">N508_002093</name>
</gene>
<dbReference type="AlphaFoldDB" id="V2QDP3"/>
<evidence type="ECO:0000313" key="2">
    <source>
        <dbReference type="Proteomes" id="UP000017429"/>
    </source>
</evidence>
<organism evidence="1 2">
    <name type="scientific">Mucispirillum schaedleri ASF457</name>
    <dbReference type="NCBI Taxonomy" id="1379858"/>
    <lineage>
        <taxon>Bacteria</taxon>
        <taxon>Pseudomonadati</taxon>
        <taxon>Deferribacterota</taxon>
        <taxon>Deferribacteres</taxon>
        <taxon>Deferribacterales</taxon>
        <taxon>Mucispirillaceae</taxon>
        <taxon>Mucispirillum</taxon>
    </lineage>
</organism>
<sequence length="117" mass="13459">MKIGRFNVRTLCHTEPKAKYLKIRYFKYIMHCCNMYDLDFSPLKNQAQNDSSLSFLCKSTLHYNPFLFASCHFSSISATVVVSSVLPVSLSDFSINPKRLRNLLFTFLKDSSALMSK</sequence>
<evidence type="ECO:0000313" key="1">
    <source>
        <dbReference type="EMBL" id="USF24998.1"/>
    </source>
</evidence>
<name>V2QDP3_9BACT</name>
<dbReference type="EMBL" id="CP097562">
    <property type="protein sequence ID" value="USF24998.1"/>
    <property type="molecule type" value="Genomic_DNA"/>
</dbReference>
<reference evidence="1" key="1">
    <citation type="journal article" date="2014" name="Genome Announc.">
        <title>Draft genome sequences of the altered schaedler flora, a defined bacterial community from gnotobiotic mice.</title>
        <authorList>
            <person name="Wannemuehler M.J."/>
            <person name="Overstreet A.M."/>
            <person name="Ward D.V."/>
            <person name="Phillips G.J."/>
        </authorList>
    </citation>
    <scope>NUCLEOTIDE SEQUENCE</scope>
    <source>
        <strain evidence="1">ASF457</strain>
    </source>
</reference>
<keyword evidence="2" id="KW-1185">Reference proteome</keyword>
<proteinExistence type="predicted"/>
<protein>
    <submittedName>
        <fullName evidence="1">Uncharacterized protein</fullName>
    </submittedName>
</protein>
<dbReference type="Proteomes" id="UP000017429">
    <property type="component" value="Chromosome"/>
</dbReference>
<accession>V2QDP3</accession>
<dbReference type="KEGG" id="msch:N508_002093"/>
<reference evidence="1" key="2">
    <citation type="submission" date="2022-05" db="EMBL/GenBank/DDBJ databases">
        <authorList>
            <person name="Proctor A.L."/>
            <person name="Phillips G.J."/>
            <person name="Wannemuehler M.J."/>
        </authorList>
    </citation>
    <scope>NUCLEOTIDE SEQUENCE</scope>
    <source>
        <strain evidence="1">ASF457</strain>
    </source>
</reference>